<dbReference type="PANTHER" id="PTHR22916:SF3">
    <property type="entry name" value="UDP-GLCNAC:BETAGAL BETA-1,3-N-ACETYLGLUCOSAMINYLTRANSFERASE-LIKE PROTEIN 1"/>
    <property type="match status" value="1"/>
</dbReference>
<accession>A0A0P0CVY0</accession>
<feature type="domain" description="Glycosyltransferase 2-like" evidence="1">
    <location>
        <begin position="1"/>
        <end position="117"/>
    </location>
</feature>
<dbReference type="InterPro" id="IPR029044">
    <property type="entry name" value="Nucleotide-diphossugar_trans"/>
</dbReference>
<gene>
    <name evidence="2" type="ORF">APS56_05365</name>
</gene>
<keyword evidence="3" id="KW-1185">Reference proteome</keyword>
<proteinExistence type="predicted"/>
<protein>
    <recommendedName>
        <fullName evidence="1">Glycosyltransferase 2-like domain-containing protein</fullName>
    </recommendedName>
</protein>
<dbReference type="STRING" id="1736674.APS56_05365"/>
<evidence type="ECO:0000313" key="2">
    <source>
        <dbReference type="EMBL" id="ALJ04602.1"/>
    </source>
</evidence>
<dbReference type="AlphaFoldDB" id="A0A0P0CVY0"/>
<dbReference type="Gene3D" id="3.90.550.10">
    <property type="entry name" value="Spore Coat Polysaccharide Biosynthesis Protein SpsA, Chain A"/>
    <property type="match status" value="1"/>
</dbReference>
<dbReference type="KEGG" id="ahz:APS56_05365"/>
<dbReference type="SUPFAM" id="SSF53448">
    <property type="entry name" value="Nucleotide-diphospho-sugar transferases"/>
    <property type="match status" value="1"/>
</dbReference>
<dbReference type="EMBL" id="CP012898">
    <property type="protein sequence ID" value="ALJ04602.1"/>
    <property type="molecule type" value="Genomic_DNA"/>
</dbReference>
<name>A0A0P0CVY0_9FLAO</name>
<organism evidence="2 3">
    <name type="scientific">Pseudalgibacter alginicilyticus</name>
    <dbReference type="NCBI Taxonomy" id="1736674"/>
    <lineage>
        <taxon>Bacteria</taxon>
        <taxon>Pseudomonadati</taxon>
        <taxon>Bacteroidota</taxon>
        <taxon>Flavobacteriia</taxon>
        <taxon>Flavobacteriales</taxon>
        <taxon>Flavobacteriaceae</taxon>
        <taxon>Pseudalgibacter</taxon>
    </lineage>
</organism>
<reference evidence="2 3" key="1">
    <citation type="submission" date="2015-10" db="EMBL/GenBank/DDBJ databases">
        <authorList>
            <person name="Gilbert D.G."/>
        </authorList>
    </citation>
    <scope>NUCLEOTIDE SEQUENCE [LARGE SCALE GENOMIC DNA]</scope>
    <source>
        <strain evidence="3">HZ-22</strain>
    </source>
</reference>
<dbReference type="Pfam" id="PF00535">
    <property type="entry name" value="Glycos_transf_2"/>
    <property type="match status" value="1"/>
</dbReference>
<dbReference type="GO" id="GO:0016758">
    <property type="term" value="F:hexosyltransferase activity"/>
    <property type="evidence" value="ECO:0007669"/>
    <property type="project" value="UniProtKB-ARBA"/>
</dbReference>
<dbReference type="PANTHER" id="PTHR22916">
    <property type="entry name" value="GLYCOSYLTRANSFERASE"/>
    <property type="match status" value="1"/>
</dbReference>
<dbReference type="PATRIC" id="fig|1736674.3.peg.1100"/>
<evidence type="ECO:0000259" key="1">
    <source>
        <dbReference type="Pfam" id="PF00535"/>
    </source>
</evidence>
<sequence length="272" mass="31646">MITYNHENYIKEAIEGILNQDCDFDYELIIANDCSTDNTNIVINDLIRSNKSKVKIEYFNHEVNLGMIPNFVFVLEQSKGKYIAICEGDDYWTDPLKLQKQVDFLEVNEEYSYCGHQSSELKNDIVRETLIPVKEFTFKELIFSNLLNTATLLIRKEAISKLPVFFKNVPAGDWALQLIAIKDKKAFVLNDNMSVYRVHSQGVWSHLDKEEMCMRGVATVEAFKGFYKDNSSKKLINEAIKQRKKKFGIYKPSLIERGWNKFKRSFLKLILP</sequence>
<evidence type="ECO:0000313" key="3">
    <source>
        <dbReference type="Proteomes" id="UP000057981"/>
    </source>
</evidence>
<dbReference type="InterPro" id="IPR001173">
    <property type="entry name" value="Glyco_trans_2-like"/>
</dbReference>
<dbReference type="Proteomes" id="UP000057981">
    <property type="component" value="Chromosome"/>
</dbReference>